<name>A0A0F9SQQ0_9ZZZZ</name>
<organism evidence="1">
    <name type="scientific">marine sediment metagenome</name>
    <dbReference type="NCBI Taxonomy" id="412755"/>
    <lineage>
        <taxon>unclassified sequences</taxon>
        <taxon>metagenomes</taxon>
        <taxon>ecological metagenomes</taxon>
    </lineage>
</organism>
<proteinExistence type="predicted"/>
<accession>A0A0F9SQQ0</accession>
<gene>
    <name evidence="1" type="ORF">LCGC14_0487420</name>
</gene>
<dbReference type="Pfam" id="PF22945">
    <property type="entry name" value="LEM-3_GIY-YIG"/>
    <property type="match status" value="1"/>
</dbReference>
<sequence length="126" mass="14092">MSDQTTNSPKVYVYAYLDPRKPGNFVYDGSAFSYEPFYVGKGSMKASKRHLHLAKAHHGENEFKERKIRRILEAGLEPVIHRVAVQNQTEACALEVKWIRTIGKGSKGPLTNIWPGGDLGPGHETL</sequence>
<comment type="caution">
    <text evidence="1">The sequence shown here is derived from an EMBL/GenBank/DDBJ whole genome shotgun (WGS) entry which is preliminary data.</text>
</comment>
<dbReference type="EMBL" id="LAZR01000542">
    <property type="protein sequence ID" value="KKN64822.1"/>
    <property type="molecule type" value="Genomic_DNA"/>
</dbReference>
<evidence type="ECO:0008006" key="2">
    <source>
        <dbReference type="Google" id="ProtNLM"/>
    </source>
</evidence>
<protein>
    <recommendedName>
        <fullName evidence="2">GIY-YIG domain-containing protein</fullName>
    </recommendedName>
</protein>
<dbReference type="AlphaFoldDB" id="A0A0F9SQQ0"/>
<evidence type="ECO:0000313" key="1">
    <source>
        <dbReference type="EMBL" id="KKN64822.1"/>
    </source>
</evidence>
<reference evidence="1" key="1">
    <citation type="journal article" date="2015" name="Nature">
        <title>Complex archaea that bridge the gap between prokaryotes and eukaryotes.</title>
        <authorList>
            <person name="Spang A."/>
            <person name="Saw J.H."/>
            <person name="Jorgensen S.L."/>
            <person name="Zaremba-Niedzwiedzka K."/>
            <person name="Martijn J."/>
            <person name="Lind A.E."/>
            <person name="van Eijk R."/>
            <person name="Schleper C."/>
            <person name="Guy L."/>
            <person name="Ettema T.J."/>
        </authorList>
    </citation>
    <scope>NUCLEOTIDE SEQUENCE</scope>
</reference>